<evidence type="ECO:0000256" key="11">
    <source>
        <dbReference type="ARBA" id="ARBA00049489"/>
    </source>
</evidence>
<feature type="binding site" evidence="12">
    <location>
        <position position="150"/>
    </location>
    <ligand>
        <name>NAD(+)</name>
        <dbReference type="ChEBI" id="CHEBI:57540"/>
    </ligand>
</feature>
<dbReference type="PIRSF" id="PIRSF000099">
    <property type="entry name" value="Histidinol_dh"/>
    <property type="match status" value="1"/>
</dbReference>
<feature type="binding site" evidence="12">
    <location>
        <position position="358"/>
    </location>
    <ligand>
        <name>substrate</name>
    </ligand>
</feature>
<dbReference type="NCBIfam" id="TIGR00069">
    <property type="entry name" value="hisD"/>
    <property type="match status" value="1"/>
</dbReference>
<dbReference type="Gene3D" id="3.40.50.1980">
    <property type="entry name" value="Nitrogenase molybdenum iron protein domain"/>
    <property type="match status" value="2"/>
</dbReference>
<comment type="caution">
    <text evidence="15">The sequence shown here is derived from an EMBL/GenBank/DDBJ whole genome shotgun (WGS) entry which is preliminary data.</text>
</comment>
<dbReference type="Pfam" id="PF00815">
    <property type="entry name" value="Histidinol_dh"/>
    <property type="match status" value="1"/>
</dbReference>
<evidence type="ECO:0000256" key="13">
    <source>
        <dbReference type="PIRNR" id="PIRNR000099"/>
    </source>
</evidence>
<evidence type="ECO:0000256" key="1">
    <source>
        <dbReference type="ARBA" id="ARBA00003850"/>
    </source>
</evidence>
<dbReference type="InterPro" id="IPR022695">
    <property type="entry name" value="Histidinol_DH_monofunct"/>
</dbReference>
<dbReference type="CDD" id="cd06572">
    <property type="entry name" value="Histidinol_dh"/>
    <property type="match status" value="1"/>
</dbReference>
<dbReference type="Gene3D" id="1.20.5.1300">
    <property type="match status" value="1"/>
</dbReference>
<keyword evidence="10 12" id="KW-0368">Histidine biosynthesis</keyword>
<feature type="binding site" evidence="12">
    <location>
        <position position="288"/>
    </location>
    <ligand>
        <name>substrate</name>
    </ligand>
</feature>
<feature type="active site" description="Proton acceptor" evidence="12">
    <location>
        <position position="358"/>
    </location>
</feature>
<evidence type="ECO:0000256" key="8">
    <source>
        <dbReference type="ARBA" id="ARBA00023002"/>
    </source>
</evidence>
<proteinExistence type="inferred from homology"/>
<feature type="binding site" evidence="12">
    <location>
        <position position="243"/>
    </location>
    <ligand>
        <name>NAD(+)</name>
        <dbReference type="ChEBI" id="CHEBI:57540"/>
    </ligand>
</feature>
<feature type="binding site" evidence="12">
    <location>
        <position position="391"/>
    </location>
    <ligand>
        <name>substrate</name>
    </ligand>
</feature>
<accession>A0ABP7CYX9</accession>
<evidence type="ECO:0000256" key="12">
    <source>
        <dbReference type="HAMAP-Rule" id="MF_01024"/>
    </source>
</evidence>
<name>A0ABP7CYX9_9MICC</name>
<feature type="binding site" evidence="12">
    <location>
        <position position="288"/>
    </location>
    <ligand>
        <name>Zn(2+)</name>
        <dbReference type="ChEBI" id="CHEBI:29105"/>
    </ligand>
</feature>
<evidence type="ECO:0000256" key="2">
    <source>
        <dbReference type="ARBA" id="ARBA00004940"/>
    </source>
</evidence>
<evidence type="ECO:0000256" key="10">
    <source>
        <dbReference type="ARBA" id="ARBA00023102"/>
    </source>
</evidence>
<reference evidence="16" key="1">
    <citation type="journal article" date="2019" name="Int. J. Syst. Evol. Microbiol.">
        <title>The Global Catalogue of Microorganisms (GCM) 10K type strain sequencing project: providing services to taxonomists for standard genome sequencing and annotation.</title>
        <authorList>
            <consortium name="The Broad Institute Genomics Platform"/>
            <consortium name="The Broad Institute Genome Sequencing Center for Infectious Disease"/>
            <person name="Wu L."/>
            <person name="Ma J."/>
        </authorList>
    </citation>
    <scope>NUCLEOTIDE SEQUENCE [LARGE SCALE GENOMIC DNA]</scope>
    <source>
        <strain evidence="16">JCM 16961</strain>
    </source>
</reference>
<dbReference type="InterPro" id="IPR016161">
    <property type="entry name" value="Ald_DH/histidinol_DH"/>
</dbReference>
<feature type="binding site" evidence="12">
    <location>
        <position position="391"/>
    </location>
    <ligand>
        <name>Zn(2+)</name>
        <dbReference type="ChEBI" id="CHEBI:29105"/>
    </ligand>
</feature>
<evidence type="ECO:0000256" key="7">
    <source>
        <dbReference type="ARBA" id="ARBA00022833"/>
    </source>
</evidence>
<dbReference type="SUPFAM" id="SSF53720">
    <property type="entry name" value="ALDH-like"/>
    <property type="match status" value="1"/>
</dbReference>
<comment type="similarity">
    <text evidence="3 12 13 14">Belongs to the histidinol dehydrogenase family.</text>
</comment>
<feature type="binding site" evidence="12">
    <location>
        <position position="291"/>
    </location>
    <ligand>
        <name>substrate</name>
    </ligand>
</feature>
<sequence>MSEMNLNASPSSAADAPLVRRLDLRRAATGHPLTHAELKAVMPRPEQDIAGATEAVEGIIRRVRAEGFTALADLAQQFDGVVQQTTLVPAVELRRAAEQLDPEIRAALEESIRRARIFARAQRPEDTVVDYGDGASVTQRWEPVRRVGLYVPGGLAVYPSSVVMNAVPAQAAGVGSLALASPPQREFGGLPHPTILAAAYLLGIQEVHAIGGAQAIAAFAHGIDPTGEAAEIEPVDVVTGPGNVYVATAKRLVKGLVGIDAEAGPTEIAILADDSADPDFVAADMISQAEHDPNAAAVLITASAALADRVQEALRWQTLRTKHSDRVRTALTGEQSAVILVDDLAEGIRVADVYAAEHLEILTEEARSVAARITSAGAVFVGPYSPVSLGDYAAGSNHVLPTSGTAAYASGLNVATFLKAIQVIEYGRAGLGQVAEHVEVLARAEDLPAHGDAVAIRRRAEAR</sequence>
<dbReference type="PANTHER" id="PTHR21256">
    <property type="entry name" value="HISTIDINOL DEHYDROGENASE HDH"/>
    <property type="match status" value="1"/>
</dbReference>
<organism evidence="15 16">
    <name type="scientific">Zhihengliuella alba</name>
    <dbReference type="NCBI Taxonomy" id="547018"/>
    <lineage>
        <taxon>Bacteria</taxon>
        <taxon>Bacillati</taxon>
        <taxon>Actinomycetota</taxon>
        <taxon>Actinomycetes</taxon>
        <taxon>Micrococcales</taxon>
        <taxon>Micrococcaceae</taxon>
        <taxon>Zhihengliuella</taxon>
    </lineage>
</organism>
<keyword evidence="8 12" id="KW-0560">Oxidoreductase</keyword>
<dbReference type="PROSITE" id="PS00611">
    <property type="entry name" value="HISOL_DEHYDROGENASE"/>
    <property type="match status" value="1"/>
</dbReference>
<evidence type="ECO:0000313" key="16">
    <source>
        <dbReference type="Proteomes" id="UP001501536"/>
    </source>
</evidence>
<feature type="binding site" evidence="12">
    <location>
        <position position="214"/>
    </location>
    <ligand>
        <name>NAD(+)</name>
        <dbReference type="ChEBI" id="CHEBI:57540"/>
    </ligand>
</feature>
<evidence type="ECO:0000313" key="15">
    <source>
        <dbReference type="EMBL" id="GAA3696370.1"/>
    </source>
</evidence>
<feature type="binding site" evidence="12">
    <location>
        <position position="291"/>
    </location>
    <ligand>
        <name>Zn(2+)</name>
        <dbReference type="ChEBI" id="CHEBI:29105"/>
    </ligand>
</feature>
<dbReference type="EMBL" id="BAABCJ010000001">
    <property type="protein sequence ID" value="GAA3696370.1"/>
    <property type="molecule type" value="Genomic_DNA"/>
</dbReference>
<protein>
    <recommendedName>
        <fullName evidence="5 12">Histidinol dehydrogenase</fullName>
        <shortName evidence="12">HDH</shortName>
        <ecNumber evidence="4 12">1.1.1.23</ecNumber>
    </recommendedName>
</protein>
<dbReference type="InterPro" id="IPR001692">
    <property type="entry name" value="Histidinol_DH_CS"/>
</dbReference>
<feature type="binding site" evidence="12">
    <location>
        <position position="450"/>
    </location>
    <ligand>
        <name>Zn(2+)</name>
        <dbReference type="ChEBI" id="CHEBI:29105"/>
    </ligand>
</feature>
<evidence type="ECO:0000256" key="14">
    <source>
        <dbReference type="RuleBase" id="RU004175"/>
    </source>
</evidence>
<keyword evidence="12" id="KW-0028">Amino-acid biosynthesis</keyword>
<keyword evidence="9 12" id="KW-0520">NAD</keyword>
<feature type="active site" description="Proton acceptor" evidence="12">
    <location>
        <position position="357"/>
    </location>
</feature>
<keyword evidence="6 12" id="KW-0479">Metal-binding</keyword>
<comment type="pathway">
    <text evidence="2 12">Amino-acid biosynthesis; L-histidine biosynthesis; L-histidine from 5-phospho-alpha-D-ribose 1-diphosphate: step 9/9.</text>
</comment>
<keyword evidence="16" id="KW-1185">Reference proteome</keyword>
<comment type="function">
    <text evidence="1 12">Catalyzes the sequential NAD-dependent oxidations of L-histidinol to L-histidinaldehyde and then to L-histidine.</text>
</comment>
<gene>
    <name evidence="12 15" type="primary">hisD</name>
    <name evidence="15" type="ORF">GCM10022377_06500</name>
</gene>
<feature type="binding site" evidence="12">
    <location>
        <position position="450"/>
    </location>
    <ligand>
        <name>substrate</name>
    </ligand>
</feature>
<keyword evidence="7 12" id="KW-0862">Zinc</keyword>
<dbReference type="InterPro" id="IPR012131">
    <property type="entry name" value="Hstdl_DH"/>
</dbReference>
<dbReference type="PANTHER" id="PTHR21256:SF2">
    <property type="entry name" value="HISTIDINE BIOSYNTHESIS TRIFUNCTIONAL PROTEIN"/>
    <property type="match status" value="1"/>
</dbReference>
<feature type="binding site" evidence="12">
    <location>
        <position position="266"/>
    </location>
    <ligand>
        <name>substrate</name>
    </ligand>
</feature>
<evidence type="ECO:0000256" key="6">
    <source>
        <dbReference type="ARBA" id="ARBA00022723"/>
    </source>
</evidence>
<evidence type="ECO:0000256" key="5">
    <source>
        <dbReference type="ARBA" id="ARBA00016531"/>
    </source>
</evidence>
<evidence type="ECO:0000256" key="9">
    <source>
        <dbReference type="ARBA" id="ARBA00023027"/>
    </source>
</evidence>
<dbReference type="EC" id="1.1.1.23" evidence="4 12"/>
<evidence type="ECO:0000256" key="3">
    <source>
        <dbReference type="ARBA" id="ARBA00010178"/>
    </source>
</evidence>
<dbReference type="PRINTS" id="PR00083">
    <property type="entry name" value="HOLDHDRGNASE"/>
</dbReference>
<evidence type="ECO:0000256" key="4">
    <source>
        <dbReference type="ARBA" id="ARBA00012965"/>
    </source>
</evidence>
<comment type="cofactor">
    <cofactor evidence="12">
        <name>Zn(2+)</name>
        <dbReference type="ChEBI" id="CHEBI:29105"/>
    </cofactor>
    <text evidence="12">Binds 1 zinc ion per subunit.</text>
</comment>
<comment type="catalytic activity">
    <reaction evidence="11 12">
        <text>L-histidinol + 2 NAD(+) + H2O = L-histidine + 2 NADH + 3 H(+)</text>
        <dbReference type="Rhea" id="RHEA:20641"/>
        <dbReference type="ChEBI" id="CHEBI:15377"/>
        <dbReference type="ChEBI" id="CHEBI:15378"/>
        <dbReference type="ChEBI" id="CHEBI:57540"/>
        <dbReference type="ChEBI" id="CHEBI:57595"/>
        <dbReference type="ChEBI" id="CHEBI:57699"/>
        <dbReference type="ChEBI" id="CHEBI:57945"/>
        <dbReference type="EC" id="1.1.1.23"/>
    </reaction>
</comment>
<feature type="binding site" evidence="12">
    <location>
        <position position="445"/>
    </location>
    <ligand>
        <name>substrate</name>
    </ligand>
</feature>
<dbReference type="Proteomes" id="UP001501536">
    <property type="component" value="Unassembled WGS sequence"/>
</dbReference>
<dbReference type="HAMAP" id="MF_01024">
    <property type="entry name" value="HisD"/>
    <property type="match status" value="1"/>
</dbReference>